<feature type="chain" id="PRO_5040260697" evidence="1">
    <location>
        <begin position="18"/>
        <end position="107"/>
    </location>
</feature>
<comment type="caution">
    <text evidence="2">The sequence shown here is derived from an EMBL/GenBank/DDBJ whole genome shotgun (WGS) entry which is preliminary data.</text>
</comment>
<dbReference type="EMBL" id="CABFOC020000011">
    <property type="protein sequence ID" value="CAH0045322.1"/>
    <property type="molecule type" value="Genomic_DNA"/>
</dbReference>
<organism evidence="2 3">
    <name type="scientific">Clonostachys solani</name>
    <dbReference type="NCBI Taxonomy" id="160281"/>
    <lineage>
        <taxon>Eukaryota</taxon>
        <taxon>Fungi</taxon>
        <taxon>Dikarya</taxon>
        <taxon>Ascomycota</taxon>
        <taxon>Pezizomycotina</taxon>
        <taxon>Sordariomycetes</taxon>
        <taxon>Hypocreomycetidae</taxon>
        <taxon>Hypocreales</taxon>
        <taxon>Bionectriaceae</taxon>
        <taxon>Clonostachys</taxon>
    </lineage>
</organism>
<sequence length="107" mass="11554">MMFNTAAVIFVITTVSASQNREGSKVYVVADKHPNPLDSSGDTITFTIDEFPDNKAPCSSSEGCQPLGNGFAAWDFSFDLIGDSMKLVLTPSRESGSEEFEGVHVEE</sequence>
<evidence type="ECO:0000313" key="2">
    <source>
        <dbReference type="EMBL" id="CAH0045322.1"/>
    </source>
</evidence>
<keyword evidence="1" id="KW-0732">Signal</keyword>
<protein>
    <submittedName>
        <fullName evidence="2">Uncharacterized protein</fullName>
    </submittedName>
</protein>
<evidence type="ECO:0000256" key="1">
    <source>
        <dbReference type="SAM" id="SignalP"/>
    </source>
</evidence>
<reference evidence="3" key="1">
    <citation type="submission" date="2019-06" db="EMBL/GenBank/DDBJ databases">
        <authorList>
            <person name="Broberg M."/>
        </authorList>
    </citation>
    <scope>NUCLEOTIDE SEQUENCE [LARGE SCALE GENOMIC DNA]</scope>
</reference>
<gene>
    <name evidence="2" type="ORF">CSOL1703_00011069</name>
</gene>
<dbReference type="OrthoDB" id="5148925at2759"/>
<reference evidence="2 3" key="2">
    <citation type="submission" date="2021-10" db="EMBL/GenBank/DDBJ databases">
        <authorList>
            <person name="Piombo E."/>
        </authorList>
    </citation>
    <scope>NUCLEOTIDE SEQUENCE [LARGE SCALE GENOMIC DNA]</scope>
</reference>
<name>A0A9N9W8F8_9HYPO</name>
<feature type="signal peptide" evidence="1">
    <location>
        <begin position="1"/>
        <end position="17"/>
    </location>
</feature>
<accession>A0A9N9W8F8</accession>
<proteinExistence type="predicted"/>
<dbReference type="AlphaFoldDB" id="A0A9N9W8F8"/>
<evidence type="ECO:0000313" key="3">
    <source>
        <dbReference type="Proteomes" id="UP000775872"/>
    </source>
</evidence>
<keyword evidence="3" id="KW-1185">Reference proteome</keyword>
<dbReference type="Proteomes" id="UP000775872">
    <property type="component" value="Unassembled WGS sequence"/>
</dbReference>